<dbReference type="AlphaFoldDB" id="A0A150WI67"/>
<evidence type="ECO:0000256" key="1">
    <source>
        <dbReference type="SAM" id="SignalP"/>
    </source>
</evidence>
<comment type="caution">
    <text evidence="2">The sequence shown here is derived from an EMBL/GenBank/DDBJ whole genome shotgun (WGS) entry which is preliminary data.</text>
</comment>
<feature type="chain" id="PRO_5007573085" evidence="1">
    <location>
        <begin position="19"/>
        <end position="101"/>
    </location>
</feature>
<gene>
    <name evidence="2" type="ORF">AZI85_05050</name>
</gene>
<dbReference type="OrthoDB" id="5296155at2"/>
<reference evidence="2 3" key="1">
    <citation type="submission" date="2016-03" db="EMBL/GenBank/DDBJ databases">
        <authorList>
            <person name="Ploux O."/>
        </authorList>
    </citation>
    <scope>NUCLEOTIDE SEQUENCE [LARGE SCALE GENOMIC DNA]</scope>
    <source>
        <strain evidence="2 3">BER2</strain>
    </source>
</reference>
<dbReference type="Proteomes" id="UP000075391">
    <property type="component" value="Unassembled WGS sequence"/>
</dbReference>
<protein>
    <submittedName>
        <fullName evidence="2">Uncharacterized protein</fullName>
    </submittedName>
</protein>
<name>A0A150WI67_BDEBC</name>
<feature type="signal peptide" evidence="1">
    <location>
        <begin position="1"/>
        <end position="18"/>
    </location>
</feature>
<evidence type="ECO:0000313" key="3">
    <source>
        <dbReference type="Proteomes" id="UP000075391"/>
    </source>
</evidence>
<dbReference type="EMBL" id="LUKF01000014">
    <property type="protein sequence ID" value="KYG63401.1"/>
    <property type="molecule type" value="Genomic_DNA"/>
</dbReference>
<proteinExistence type="predicted"/>
<accession>A0A150WI67</accession>
<keyword evidence="1" id="KW-0732">Signal</keyword>
<dbReference type="RefSeq" id="WP_063243751.1">
    <property type="nucleotide sequence ID" value="NZ_LUKF01000014.1"/>
</dbReference>
<evidence type="ECO:0000313" key="2">
    <source>
        <dbReference type="EMBL" id="KYG63401.1"/>
    </source>
</evidence>
<sequence>MKKLVLALLVLSAAPAHAGKMKAIWEMTNESVLSELGFDEGIVAIEGHKFLQIPNADLAVQTQVRGYYRTRGEVPLFSCVTYFVKFESFYEVTHSECEKAK</sequence>
<organism evidence="2 3">
    <name type="scientific">Bdellovibrio bacteriovorus</name>
    <dbReference type="NCBI Taxonomy" id="959"/>
    <lineage>
        <taxon>Bacteria</taxon>
        <taxon>Pseudomonadati</taxon>
        <taxon>Bdellovibrionota</taxon>
        <taxon>Bdellovibrionia</taxon>
        <taxon>Bdellovibrionales</taxon>
        <taxon>Pseudobdellovibrionaceae</taxon>
        <taxon>Bdellovibrio</taxon>
    </lineage>
</organism>